<keyword evidence="1" id="KW-1133">Transmembrane helix</keyword>
<comment type="caution">
    <text evidence="2">The sequence shown here is derived from an EMBL/GenBank/DDBJ whole genome shotgun (WGS) entry which is preliminary data.</text>
</comment>
<dbReference type="Proteomes" id="UP000648914">
    <property type="component" value="Unassembled WGS sequence"/>
</dbReference>
<dbReference type="EMBL" id="JAEILG010000032">
    <property type="protein sequence ID" value="MBI6565375.1"/>
    <property type="molecule type" value="Genomic_DNA"/>
</dbReference>
<evidence type="ECO:0000256" key="1">
    <source>
        <dbReference type="SAM" id="Phobius"/>
    </source>
</evidence>
<sequence length="351" mass="38781">MMTLVWTSRWRCSRFVRWLLPIFLLWTSLITVATSGEEYSALPDNWTVAPGEKTKLATLPSKPDALKTTLGSLDVNVSESDPKSYDIVFTAPMDGEGKTAQVTFVVNGQSHALIVAIGPAGPWGAQYAPAFKVLFAMFVLAVVLEWGLAVLFNWRWFLEVFDAKGLRTLISVGFAFWVVAKYDLDLMTRLINILWGARHSSDTVSQFISALVLAGGSSGVNSMLVALGFRAVRTAELVRPKPPPTKAWISVTAVRSESVGPLMLLMSTDGGANYSLIQQFENTWESERRWWHFVLRDPGRWPRFGGFTLDPGTAYEFEVRGFAPDKVTPIVRKWGPHAIAAGAVLDIVLAV</sequence>
<feature type="transmembrane region" description="Helical" evidence="1">
    <location>
        <begin position="166"/>
        <end position="184"/>
    </location>
</feature>
<evidence type="ECO:0000313" key="2">
    <source>
        <dbReference type="EMBL" id="MBI6565375.1"/>
    </source>
</evidence>
<keyword evidence="1" id="KW-0472">Membrane</keyword>
<keyword evidence="3" id="KW-1185">Reference proteome</keyword>
<feature type="transmembrane region" description="Helical" evidence="1">
    <location>
        <begin position="133"/>
        <end position="154"/>
    </location>
</feature>
<feature type="transmembrane region" description="Helical" evidence="1">
    <location>
        <begin position="204"/>
        <end position="229"/>
    </location>
</feature>
<keyword evidence="1" id="KW-0812">Transmembrane</keyword>
<reference evidence="2 3" key="1">
    <citation type="submission" date="2020-12" db="EMBL/GenBank/DDBJ databases">
        <title>Comparative genomic insights into the epidemiology and virulence of plant pathogenic Pseudomonads from Turkey.</title>
        <authorList>
            <person name="Dillon M."/>
            <person name="Ruiz-Bedoya T."/>
            <person name="Bendalovic-Torma C."/>
            <person name="Guttman K.M."/>
            <person name="Kwak H."/>
            <person name="Middleton M.A."/>
            <person name="Wang P.W."/>
            <person name="Horuz S."/>
            <person name="Aysan Y."/>
            <person name="Guttman D.S."/>
        </authorList>
    </citation>
    <scope>NUCLEOTIDE SEQUENCE [LARGE SCALE GENOMIC DNA]</scope>
    <source>
        <strain evidence="2 3">S5_IA_2b</strain>
    </source>
</reference>
<accession>A0ABS0ULA8</accession>
<protein>
    <submittedName>
        <fullName evidence="2">Uncharacterized protein</fullName>
    </submittedName>
</protein>
<organism evidence="2 3">
    <name type="scientific">Pseudomonas synxantha</name>
    <dbReference type="NCBI Taxonomy" id="47883"/>
    <lineage>
        <taxon>Bacteria</taxon>
        <taxon>Pseudomonadati</taxon>
        <taxon>Pseudomonadota</taxon>
        <taxon>Gammaproteobacteria</taxon>
        <taxon>Pseudomonadales</taxon>
        <taxon>Pseudomonadaceae</taxon>
        <taxon>Pseudomonas</taxon>
    </lineage>
</organism>
<name>A0ABS0ULA8_9PSED</name>
<proteinExistence type="predicted"/>
<dbReference type="RefSeq" id="WP_198720984.1">
    <property type="nucleotide sequence ID" value="NZ_JAEIKU010000134.1"/>
</dbReference>
<evidence type="ECO:0000313" key="3">
    <source>
        <dbReference type="Proteomes" id="UP000648914"/>
    </source>
</evidence>
<gene>
    <name evidence="2" type="ORF">YA0852_14865</name>
</gene>